<accession>A0A182EZ98</accession>
<sequence>MDGTKSVQTGFLMSRFRIYGRDFTFVNLSLHTVPFEDIKELVEQPETTKAARLRRSQIDILLK</sequence>
<dbReference type="Proteomes" id="UP000271087">
    <property type="component" value="Unassembled WGS sequence"/>
</dbReference>
<dbReference type="STRING" id="42157.A0A182EZ98"/>
<dbReference type="EMBL" id="UYRW01015896">
    <property type="protein sequence ID" value="VDN02602.1"/>
    <property type="molecule type" value="Genomic_DNA"/>
</dbReference>
<reference evidence="1 2" key="2">
    <citation type="submission" date="2018-08" db="EMBL/GenBank/DDBJ databases">
        <authorList>
            <person name="Laetsch R D."/>
            <person name="Stevens L."/>
            <person name="Kumar S."/>
            <person name="Blaxter L. M."/>
        </authorList>
    </citation>
    <scope>NUCLEOTIDE SEQUENCE [LARGE SCALE GENOMIC DNA]</scope>
</reference>
<dbReference type="AlphaFoldDB" id="A0A182EZ98"/>
<reference evidence="3" key="1">
    <citation type="submission" date="2016-06" db="UniProtKB">
        <authorList>
            <consortium name="WormBaseParasite"/>
        </authorList>
    </citation>
    <scope>IDENTIFICATION</scope>
</reference>
<evidence type="ECO:0000313" key="1">
    <source>
        <dbReference type="EMBL" id="VDN02602.1"/>
    </source>
</evidence>
<dbReference type="WBParaSite" id="nOo.2.0.1.t13507-RA">
    <property type="protein sequence ID" value="nOo.2.0.1.t13507-RA"/>
    <property type="gene ID" value="nOo.2.0.1.g13507"/>
</dbReference>
<name>A0A182EZ98_ONCOC</name>
<proteinExistence type="predicted"/>
<evidence type="ECO:0000313" key="3">
    <source>
        <dbReference type="WBParaSite" id="nOo.2.0.1.t13507-RA"/>
    </source>
</evidence>
<evidence type="ECO:0000313" key="2">
    <source>
        <dbReference type="Proteomes" id="UP000271087"/>
    </source>
</evidence>
<protein>
    <submittedName>
        <fullName evidence="1 3">Uncharacterized protein</fullName>
    </submittedName>
</protein>
<keyword evidence="2" id="KW-1185">Reference proteome</keyword>
<gene>
    <name evidence="1" type="ORF">NOO_LOCUS13507</name>
</gene>
<organism evidence="3">
    <name type="scientific">Onchocerca ochengi</name>
    <name type="common">Filarial nematode worm</name>
    <dbReference type="NCBI Taxonomy" id="42157"/>
    <lineage>
        <taxon>Eukaryota</taxon>
        <taxon>Metazoa</taxon>
        <taxon>Ecdysozoa</taxon>
        <taxon>Nematoda</taxon>
        <taxon>Chromadorea</taxon>
        <taxon>Rhabditida</taxon>
        <taxon>Spirurina</taxon>
        <taxon>Spiruromorpha</taxon>
        <taxon>Filarioidea</taxon>
        <taxon>Onchocercidae</taxon>
        <taxon>Onchocerca</taxon>
    </lineage>
</organism>
<dbReference type="OrthoDB" id="5780965at2759"/>